<feature type="transmembrane region" description="Helical" evidence="9">
    <location>
        <begin position="109"/>
        <end position="128"/>
    </location>
</feature>
<name>A0AAN9Z005_9ORTH</name>
<evidence type="ECO:0000256" key="10">
    <source>
        <dbReference type="SAM" id="SignalP"/>
    </source>
</evidence>
<gene>
    <name evidence="11" type="ORF">R5R35_002632</name>
</gene>
<dbReference type="EMBL" id="JAZDUA010000658">
    <property type="protein sequence ID" value="KAK7790162.1"/>
    <property type="molecule type" value="Genomic_DNA"/>
</dbReference>
<evidence type="ECO:0000256" key="5">
    <source>
        <dbReference type="ARBA" id="ARBA00022989"/>
    </source>
</evidence>
<keyword evidence="4 10" id="KW-0732">Signal</keyword>
<accession>A0AAN9Z005</accession>
<evidence type="ECO:0000256" key="4">
    <source>
        <dbReference type="ARBA" id="ARBA00022729"/>
    </source>
</evidence>
<evidence type="ECO:0000256" key="3">
    <source>
        <dbReference type="ARBA" id="ARBA00022692"/>
    </source>
</evidence>
<feature type="region of interest" description="Disordered" evidence="8">
    <location>
        <begin position="74"/>
        <end position="95"/>
    </location>
</feature>
<dbReference type="GO" id="GO:0016020">
    <property type="term" value="C:membrane"/>
    <property type="evidence" value="ECO:0007669"/>
    <property type="project" value="UniProtKB-SubCell"/>
</dbReference>
<dbReference type="AlphaFoldDB" id="A0AAN9Z005"/>
<evidence type="ECO:0000256" key="8">
    <source>
        <dbReference type="SAM" id="MobiDB-lite"/>
    </source>
</evidence>
<dbReference type="Pfam" id="PF06679">
    <property type="entry name" value="DUF1180"/>
    <property type="match status" value="1"/>
</dbReference>
<feature type="compositionally biased region" description="Basic and acidic residues" evidence="8">
    <location>
        <begin position="77"/>
        <end position="87"/>
    </location>
</feature>
<sequence length="174" mass="18803">MLKLCVVLFCFLSTNVGASRLLRRAVEPAPSAVSPVLHSNNKALDNTTLPPNSTSNVEIAVSNGSLVVVVNNTGEPAETKTEEKPKSTENGPLNGLFSRTPTGAALRGLYVFVGLSAVVMLYIAVKLIRLRRKKMRIRKYGLIANADDVEMTPLGADDDDEDTTLFDAHNHIGR</sequence>
<keyword evidence="7" id="KW-0325">Glycoprotein</keyword>
<dbReference type="InterPro" id="IPR009565">
    <property type="entry name" value="FAM174-like"/>
</dbReference>
<evidence type="ECO:0008006" key="13">
    <source>
        <dbReference type="Google" id="ProtNLM"/>
    </source>
</evidence>
<protein>
    <recommendedName>
        <fullName evidence="13">Accessory gland protein</fullName>
    </recommendedName>
</protein>
<evidence type="ECO:0000256" key="1">
    <source>
        <dbReference type="ARBA" id="ARBA00004479"/>
    </source>
</evidence>
<keyword evidence="6 9" id="KW-0472">Membrane</keyword>
<keyword evidence="12" id="KW-1185">Reference proteome</keyword>
<feature type="signal peptide" evidence="10">
    <location>
        <begin position="1"/>
        <end position="18"/>
    </location>
</feature>
<reference evidence="11 12" key="1">
    <citation type="submission" date="2024-03" db="EMBL/GenBank/DDBJ databases">
        <title>The genome assembly and annotation of the cricket Gryllus longicercus Weissman &amp; Gray.</title>
        <authorList>
            <person name="Szrajer S."/>
            <person name="Gray D."/>
            <person name="Ylla G."/>
        </authorList>
    </citation>
    <scope>NUCLEOTIDE SEQUENCE [LARGE SCALE GENOMIC DNA]</scope>
    <source>
        <strain evidence="11">DAG 2021-001</strain>
        <tissue evidence="11">Whole body minus gut</tissue>
    </source>
</reference>
<comment type="subcellular location">
    <subcellularLocation>
        <location evidence="1">Membrane</location>
        <topology evidence="1">Single-pass type I membrane protein</topology>
    </subcellularLocation>
</comment>
<evidence type="ECO:0000256" key="2">
    <source>
        <dbReference type="ARBA" id="ARBA00006986"/>
    </source>
</evidence>
<dbReference type="PANTHER" id="PTHR28607:SF4">
    <property type="entry name" value="TRANSMEMBRANE PROTEIN"/>
    <property type="match status" value="1"/>
</dbReference>
<evidence type="ECO:0000256" key="7">
    <source>
        <dbReference type="ARBA" id="ARBA00023180"/>
    </source>
</evidence>
<dbReference type="PANTHER" id="PTHR28607">
    <property type="entry name" value="EXPRESSED PROTEIN"/>
    <property type="match status" value="1"/>
</dbReference>
<keyword evidence="3 9" id="KW-0812">Transmembrane</keyword>
<organism evidence="11 12">
    <name type="scientific">Gryllus longicercus</name>
    <dbReference type="NCBI Taxonomy" id="2509291"/>
    <lineage>
        <taxon>Eukaryota</taxon>
        <taxon>Metazoa</taxon>
        <taxon>Ecdysozoa</taxon>
        <taxon>Arthropoda</taxon>
        <taxon>Hexapoda</taxon>
        <taxon>Insecta</taxon>
        <taxon>Pterygota</taxon>
        <taxon>Neoptera</taxon>
        <taxon>Polyneoptera</taxon>
        <taxon>Orthoptera</taxon>
        <taxon>Ensifera</taxon>
        <taxon>Gryllidea</taxon>
        <taxon>Grylloidea</taxon>
        <taxon>Gryllidae</taxon>
        <taxon>Gryllinae</taxon>
        <taxon>Gryllus</taxon>
    </lineage>
</organism>
<comment type="similarity">
    <text evidence="2">Belongs to the FAM174 family.</text>
</comment>
<feature type="chain" id="PRO_5042989467" description="Accessory gland protein" evidence="10">
    <location>
        <begin position="19"/>
        <end position="174"/>
    </location>
</feature>
<proteinExistence type="inferred from homology"/>
<evidence type="ECO:0000313" key="11">
    <source>
        <dbReference type="EMBL" id="KAK7790162.1"/>
    </source>
</evidence>
<comment type="caution">
    <text evidence="11">The sequence shown here is derived from an EMBL/GenBank/DDBJ whole genome shotgun (WGS) entry which is preliminary data.</text>
</comment>
<evidence type="ECO:0000313" key="12">
    <source>
        <dbReference type="Proteomes" id="UP001378592"/>
    </source>
</evidence>
<keyword evidence="5 9" id="KW-1133">Transmembrane helix</keyword>
<dbReference type="Proteomes" id="UP001378592">
    <property type="component" value="Unassembled WGS sequence"/>
</dbReference>
<evidence type="ECO:0000256" key="6">
    <source>
        <dbReference type="ARBA" id="ARBA00023136"/>
    </source>
</evidence>
<evidence type="ECO:0000256" key="9">
    <source>
        <dbReference type="SAM" id="Phobius"/>
    </source>
</evidence>